<dbReference type="PROSITE" id="PS00061">
    <property type="entry name" value="ADH_SHORT"/>
    <property type="match status" value="1"/>
</dbReference>
<dbReference type="PANTHER" id="PTHR42760:SF40">
    <property type="entry name" value="3-OXOACYL-[ACYL-CARRIER-PROTEIN] REDUCTASE, CHLOROPLASTIC"/>
    <property type="match status" value="1"/>
</dbReference>
<dbReference type="NCBIfam" id="NF005559">
    <property type="entry name" value="PRK07231.1"/>
    <property type="match status" value="1"/>
</dbReference>
<reference evidence="4 5" key="1">
    <citation type="journal article" date="2019" name="Emerg. Microbes Infect.">
        <title>Comprehensive subspecies identification of 175 nontuberculous mycobacteria species based on 7547 genomic profiles.</title>
        <authorList>
            <person name="Matsumoto Y."/>
            <person name="Kinjo T."/>
            <person name="Motooka D."/>
            <person name="Nabeya D."/>
            <person name="Jung N."/>
            <person name="Uechi K."/>
            <person name="Horii T."/>
            <person name="Iida T."/>
            <person name="Fujita J."/>
            <person name="Nakamura S."/>
        </authorList>
    </citation>
    <scope>NUCLEOTIDE SEQUENCE [LARGE SCALE GENOMIC DNA]</scope>
    <source>
        <strain evidence="4 5">JCM 14738</strain>
    </source>
</reference>
<dbReference type="NCBIfam" id="NF004198">
    <property type="entry name" value="PRK05653.1-3"/>
    <property type="match status" value="1"/>
</dbReference>
<dbReference type="PANTHER" id="PTHR42760">
    <property type="entry name" value="SHORT-CHAIN DEHYDROGENASES/REDUCTASES FAMILY MEMBER"/>
    <property type="match status" value="1"/>
</dbReference>
<keyword evidence="5" id="KW-1185">Reference proteome</keyword>
<dbReference type="RefSeq" id="WP_139825234.1">
    <property type="nucleotide sequence ID" value="NZ_AP022613.1"/>
</dbReference>
<dbReference type="PRINTS" id="PR00080">
    <property type="entry name" value="SDRFAMILY"/>
</dbReference>
<dbReference type="PRINTS" id="PR00081">
    <property type="entry name" value="GDHRDH"/>
</dbReference>
<dbReference type="EMBL" id="AP022613">
    <property type="protein sequence ID" value="BBZ40750.1"/>
    <property type="molecule type" value="Genomic_DNA"/>
</dbReference>
<dbReference type="AlphaFoldDB" id="A0A1X1TB68"/>
<accession>A0A1X1TB68</accession>
<dbReference type="InterPro" id="IPR020904">
    <property type="entry name" value="Sc_DH/Rdtase_CS"/>
</dbReference>
<feature type="domain" description="Ketoreductase" evidence="3">
    <location>
        <begin position="17"/>
        <end position="200"/>
    </location>
</feature>
<evidence type="ECO:0000313" key="5">
    <source>
        <dbReference type="Proteomes" id="UP000467385"/>
    </source>
</evidence>
<gene>
    <name evidence="4" type="primary">fabG2</name>
    <name evidence="4" type="ORF">MCNS_38130</name>
</gene>
<dbReference type="STRING" id="44010.AWC00_13655"/>
<dbReference type="NCBIfam" id="NF009466">
    <property type="entry name" value="PRK12826.1-2"/>
    <property type="match status" value="1"/>
</dbReference>
<proteinExistence type="inferred from homology"/>
<name>A0A1X1TB68_9MYCO</name>
<dbReference type="SMART" id="SM00822">
    <property type="entry name" value="PKS_KR"/>
    <property type="match status" value="1"/>
</dbReference>
<dbReference type="OrthoDB" id="9808187at2"/>
<dbReference type="GO" id="GO:0030497">
    <property type="term" value="P:fatty acid elongation"/>
    <property type="evidence" value="ECO:0007669"/>
    <property type="project" value="TreeGrafter"/>
</dbReference>
<keyword evidence="2" id="KW-0560">Oxidoreductase</keyword>
<dbReference type="InterPro" id="IPR057326">
    <property type="entry name" value="KR_dom"/>
</dbReference>
<dbReference type="FunFam" id="3.40.50.720:FF:000173">
    <property type="entry name" value="3-oxoacyl-[acyl-carrier protein] reductase"/>
    <property type="match status" value="1"/>
</dbReference>
<sequence>MKLETKGVIQLPLLSGQTAVITGGAQGLGYAIAERFIAEGARVVLGDVNLEATEVAAKQLGGDDVALAVRCNVAKADEVDALLKTAVDRFGDLDIMVNNAGITRDATMRKMTEEQFDEVISVHLKGTWNGTRLAAAIMRENKRGAIINMSSVSGKVGMIGQTNYSAAKAGIVGMTKAAAKELAYLGIRVNAIAPGLIRSAMTEAMPQRIWDSKVAEVPMGRAGEPSEVASVALFLASDLSSYMTGTVMEITGGRHL</sequence>
<protein>
    <submittedName>
        <fullName evidence="4">Putative oxidoreductase</fullName>
    </submittedName>
</protein>
<dbReference type="Proteomes" id="UP000467385">
    <property type="component" value="Chromosome"/>
</dbReference>
<evidence type="ECO:0000259" key="3">
    <source>
        <dbReference type="SMART" id="SM00822"/>
    </source>
</evidence>
<dbReference type="InterPro" id="IPR002347">
    <property type="entry name" value="SDR_fam"/>
</dbReference>
<dbReference type="InterPro" id="IPR036291">
    <property type="entry name" value="NAD(P)-bd_dom_sf"/>
</dbReference>
<evidence type="ECO:0000256" key="1">
    <source>
        <dbReference type="ARBA" id="ARBA00006484"/>
    </source>
</evidence>
<dbReference type="Gene3D" id="3.40.50.720">
    <property type="entry name" value="NAD(P)-binding Rossmann-like Domain"/>
    <property type="match status" value="1"/>
</dbReference>
<dbReference type="SUPFAM" id="SSF51735">
    <property type="entry name" value="NAD(P)-binding Rossmann-fold domains"/>
    <property type="match status" value="1"/>
</dbReference>
<evidence type="ECO:0000256" key="2">
    <source>
        <dbReference type="ARBA" id="ARBA00023002"/>
    </source>
</evidence>
<comment type="similarity">
    <text evidence="1">Belongs to the short-chain dehydrogenases/reductases (SDR) family.</text>
</comment>
<evidence type="ECO:0000313" key="4">
    <source>
        <dbReference type="EMBL" id="BBZ40750.1"/>
    </source>
</evidence>
<dbReference type="Pfam" id="PF13561">
    <property type="entry name" value="adh_short_C2"/>
    <property type="match status" value="1"/>
</dbReference>
<organism evidence="4 5">
    <name type="scientific">Mycobacterium conspicuum</name>
    <dbReference type="NCBI Taxonomy" id="44010"/>
    <lineage>
        <taxon>Bacteria</taxon>
        <taxon>Bacillati</taxon>
        <taxon>Actinomycetota</taxon>
        <taxon>Actinomycetes</taxon>
        <taxon>Mycobacteriales</taxon>
        <taxon>Mycobacteriaceae</taxon>
        <taxon>Mycobacterium</taxon>
    </lineage>
</organism>
<dbReference type="GO" id="GO:0016616">
    <property type="term" value="F:oxidoreductase activity, acting on the CH-OH group of donors, NAD or NADP as acceptor"/>
    <property type="evidence" value="ECO:0007669"/>
    <property type="project" value="UniProtKB-ARBA"/>
</dbReference>